<protein>
    <recommendedName>
        <fullName evidence="3">protein-serine/threonine phosphatase</fullName>
        <ecNumber evidence="3">3.1.3.16</ecNumber>
    </recommendedName>
</protein>
<dbReference type="PANTHER" id="PTHR13832">
    <property type="entry name" value="PROTEIN PHOSPHATASE 2C"/>
    <property type="match status" value="1"/>
</dbReference>
<evidence type="ECO:0000256" key="8">
    <source>
        <dbReference type="ARBA" id="ARBA00023211"/>
    </source>
</evidence>
<comment type="caution">
    <text evidence="12">The sequence shown here is derived from an EMBL/GenBank/DDBJ whole genome shotgun (WGS) entry which is preliminary data.</text>
</comment>
<proteinExistence type="predicted"/>
<dbReference type="PROSITE" id="PS51746">
    <property type="entry name" value="PPM_2"/>
    <property type="match status" value="1"/>
</dbReference>
<reference evidence="12" key="1">
    <citation type="submission" date="2022-08" db="EMBL/GenBank/DDBJ databases">
        <authorList>
            <person name="Gutierrez-Valencia J."/>
        </authorList>
    </citation>
    <scope>NUCLEOTIDE SEQUENCE</scope>
</reference>
<dbReference type="InterPro" id="IPR036457">
    <property type="entry name" value="PPM-type-like_dom_sf"/>
</dbReference>
<dbReference type="Pfam" id="PF00481">
    <property type="entry name" value="PP2C"/>
    <property type="match status" value="1"/>
</dbReference>
<dbReference type="CDD" id="cd00143">
    <property type="entry name" value="PP2Cc"/>
    <property type="match status" value="1"/>
</dbReference>
<dbReference type="EC" id="3.1.3.16" evidence="3"/>
<comment type="cofactor">
    <cofactor evidence="1">
        <name>Mn(2+)</name>
        <dbReference type="ChEBI" id="CHEBI:29035"/>
    </cofactor>
</comment>
<evidence type="ECO:0000256" key="9">
    <source>
        <dbReference type="SAM" id="MobiDB-lite"/>
    </source>
</evidence>
<evidence type="ECO:0000256" key="2">
    <source>
        <dbReference type="ARBA" id="ARBA00001946"/>
    </source>
</evidence>
<dbReference type="InterPro" id="IPR000222">
    <property type="entry name" value="PP2C_BS"/>
</dbReference>
<evidence type="ECO:0000256" key="6">
    <source>
        <dbReference type="ARBA" id="ARBA00022842"/>
    </source>
</evidence>
<name>A0AAV0RUK2_9ROSI</name>
<dbReference type="CDD" id="cd22678">
    <property type="entry name" value="FHA_PP2C70-like"/>
    <property type="match status" value="1"/>
</dbReference>
<dbReference type="SUPFAM" id="SSF49879">
    <property type="entry name" value="SMAD/FHA domain"/>
    <property type="match status" value="1"/>
</dbReference>
<dbReference type="GO" id="GO:0004722">
    <property type="term" value="F:protein serine/threonine phosphatase activity"/>
    <property type="evidence" value="ECO:0007669"/>
    <property type="project" value="UniProtKB-EC"/>
</dbReference>
<evidence type="ECO:0000256" key="5">
    <source>
        <dbReference type="ARBA" id="ARBA00022801"/>
    </source>
</evidence>
<evidence type="ECO:0000256" key="1">
    <source>
        <dbReference type="ARBA" id="ARBA00001936"/>
    </source>
</evidence>
<feature type="compositionally biased region" description="Polar residues" evidence="9">
    <location>
        <begin position="153"/>
        <end position="165"/>
    </location>
</feature>
<dbReference type="AlphaFoldDB" id="A0AAV0RUK2"/>
<dbReference type="Gene3D" id="3.60.40.10">
    <property type="entry name" value="PPM-type phosphatase domain"/>
    <property type="match status" value="1"/>
</dbReference>
<dbReference type="InterPro" id="IPR000253">
    <property type="entry name" value="FHA_dom"/>
</dbReference>
<dbReference type="GO" id="GO:0046872">
    <property type="term" value="F:metal ion binding"/>
    <property type="evidence" value="ECO:0007669"/>
    <property type="project" value="UniProtKB-KW"/>
</dbReference>
<feature type="region of interest" description="Disordered" evidence="9">
    <location>
        <begin position="150"/>
        <end position="174"/>
    </location>
</feature>
<dbReference type="PROSITE" id="PS50006">
    <property type="entry name" value="FHA_DOMAIN"/>
    <property type="match status" value="1"/>
</dbReference>
<dbReference type="SMART" id="SM00332">
    <property type="entry name" value="PP2Cc"/>
    <property type="match status" value="1"/>
</dbReference>
<evidence type="ECO:0000313" key="12">
    <source>
        <dbReference type="EMBL" id="CAI0559893.1"/>
    </source>
</evidence>
<accession>A0AAV0RUK2</accession>
<dbReference type="Pfam" id="PF00498">
    <property type="entry name" value="FHA"/>
    <property type="match status" value="1"/>
</dbReference>
<keyword evidence="8" id="KW-0464">Manganese</keyword>
<dbReference type="PROSITE" id="PS01032">
    <property type="entry name" value="PPM_1"/>
    <property type="match status" value="1"/>
</dbReference>
<dbReference type="EMBL" id="CAMGYJ010000011">
    <property type="protein sequence ID" value="CAI0559893.1"/>
    <property type="molecule type" value="Genomic_DNA"/>
</dbReference>
<evidence type="ECO:0000256" key="7">
    <source>
        <dbReference type="ARBA" id="ARBA00022912"/>
    </source>
</evidence>
<dbReference type="InterPro" id="IPR001932">
    <property type="entry name" value="PPM-type_phosphatase-like_dom"/>
</dbReference>
<evidence type="ECO:0000256" key="3">
    <source>
        <dbReference type="ARBA" id="ARBA00013081"/>
    </source>
</evidence>
<dbReference type="SMART" id="SM00240">
    <property type="entry name" value="FHA"/>
    <property type="match status" value="1"/>
</dbReference>
<keyword evidence="4" id="KW-0479">Metal-binding</keyword>
<dbReference type="FunFam" id="3.60.40.10:FF:000047">
    <property type="entry name" value="Protein phosphatase 2C 70"/>
    <property type="match status" value="1"/>
</dbReference>
<gene>
    <name evidence="12" type="ORF">LITE_LOCUS49429</name>
</gene>
<evidence type="ECO:0000313" key="13">
    <source>
        <dbReference type="Proteomes" id="UP001154282"/>
    </source>
</evidence>
<keyword evidence="13" id="KW-1185">Reference proteome</keyword>
<evidence type="ECO:0000259" key="10">
    <source>
        <dbReference type="PROSITE" id="PS50006"/>
    </source>
</evidence>
<dbReference type="PANTHER" id="PTHR13832:SF643">
    <property type="entry name" value="PROTEIN PHOSPHATASE 2C-RELATED"/>
    <property type="match status" value="1"/>
</dbReference>
<evidence type="ECO:0000259" key="11">
    <source>
        <dbReference type="PROSITE" id="PS51746"/>
    </source>
</evidence>
<keyword evidence="6" id="KW-0460">Magnesium</keyword>
<dbReference type="InterPro" id="IPR015655">
    <property type="entry name" value="PP2C"/>
</dbReference>
<organism evidence="12 13">
    <name type="scientific">Linum tenue</name>
    <dbReference type="NCBI Taxonomy" id="586396"/>
    <lineage>
        <taxon>Eukaryota</taxon>
        <taxon>Viridiplantae</taxon>
        <taxon>Streptophyta</taxon>
        <taxon>Embryophyta</taxon>
        <taxon>Tracheophyta</taxon>
        <taxon>Spermatophyta</taxon>
        <taxon>Magnoliopsida</taxon>
        <taxon>eudicotyledons</taxon>
        <taxon>Gunneridae</taxon>
        <taxon>Pentapetalae</taxon>
        <taxon>rosids</taxon>
        <taxon>fabids</taxon>
        <taxon>Malpighiales</taxon>
        <taxon>Linaceae</taxon>
        <taxon>Linum</taxon>
    </lineage>
</organism>
<dbReference type="SUPFAM" id="SSF81606">
    <property type="entry name" value="PP2C-like"/>
    <property type="match status" value="1"/>
</dbReference>
<sequence>MTTGMIPQSIVGILLLMLLLVLLLILIACKPWRLCFSSSSRSRSLKNGGEIERPLVSDDVDAHNGNNEGGRTYDIEGACYQNDGLLRMPRMEGLVHKPRVPSASPHVTPQAVDSLILEVVPEPVEDVTVGKTLKYSPLAGRLLEAQKHFRPENQISNVNPGSQKNRLPESSPKVIDHQGSCLSLEVISGPSSGQRCSVQSMNASRVSVTLGRVSTDLLFKDTEVSGKHAMINWNGYKKKWEVVDMGSLNGTLLNSQPINHHDPESRQWGRPVELSSGDIITLGTTSNIQVNVTSKAETRMRIPFGIGMASDPMALRRGGKKLPMEDVCYYSWPLPGIHEFGVFGVCDGHGGAVAAKSASKMLPEKLANILSDCVMREKVISQGNAADVLKIAFSQTEASLTNYYEGCTATVLLVWTDGGNRFFAQCANLGDSACVIYVDGEPIKMTEDHRVVSHSERLRMNGIGDQQLRDGETRLCGLNLARMLGDKYLKQQDARFSSEPYISEVVHIDQSSSSGSFAVLASDGFWDVVSVKKAVQLVQQANEKEHAEGENPAEKIANALLNEARVLRTKDNTSVLFLDFDNKVRSL</sequence>
<feature type="domain" description="FHA" evidence="10">
    <location>
        <begin position="208"/>
        <end position="258"/>
    </location>
</feature>
<keyword evidence="7" id="KW-0904">Protein phosphatase</keyword>
<dbReference type="Gene3D" id="2.60.200.20">
    <property type="match status" value="1"/>
</dbReference>
<keyword evidence="5" id="KW-0378">Hydrolase</keyword>
<dbReference type="InterPro" id="IPR008984">
    <property type="entry name" value="SMAD_FHA_dom_sf"/>
</dbReference>
<comment type="cofactor">
    <cofactor evidence="2">
        <name>Mg(2+)</name>
        <dbReference type="ChEBI" id="CHEBI:18420"/>
    </cofactor>
</comment>
<evidence type="ECO:0000256" key="4">
    <source>
        <dbReference type="ARBA" id="ARBA00022723"/>
    </source>
</evidence>
<feature type="domain" description="PPM-type phosphatase" evidence="11">
    <location>
        <begin position="305"/>
        <end position="580"/>
    </location>
</feature>
<dbReference type="Proteomes" id="UP001154282">
    <property type="component" value="Unassembled WGS sequence"/>
</dbReference>